<feature type="DNA-binding region" description="H-T-H motif" evidence="4">
    <location>
        <begin position="61"/>
        <end position="80"/>
    </location>
</feature>
<proteinExistence type="predicted"/>
<dbReference type="InterPro" id="IPR036271">
    <property type="entry name" value="Tet_transcr_reg_TetR-rel_C_sf"/>
</dbReference>
<dbReference type="Pfam" id="PF13305">
    <property type="entry name" value="TetR_C_33"/>
    <property type="match status" value="1"/>
</dbReference>
<protein>
    <recommendedName>
        <fullName evidence="5">HTH tetR-type domain-containing protein</fullName>
    </recommendedName>
</protein>
<dbReference type="Proteomes" id="UP000681340">
    <property type="component" value="Unassembled WGS sequence"/>
</dbReference>
<keyword evidence="2 4" id="KW-0238">DNA-binding</keyword>
<dbReference type="InterPro" id="IPR009057">
    <property type="entry name" value="Homeodomain-like_sf"/>
</dbReference>
<evidence type="ECO:0000256" key="4">
    <source>
        <dbReference type="PROSITE-ProRule" id="PRU00335"/>
    </source>
</evidence>
<keyword evidence="7" id="KW-1185">Reference proteome</keyword>
<dbReference type="EMBL" id="BOQL01000048">
    <property type="protein sequence ID" value="GIM73972.1"/>
    <property type="molecule type" value="Genomic_DNA"/>
</dbReference>
<dbReference type="Gene3D" id="1.10.357.10">
    <property type="entry name" value="Tetracycline Repressor, domain 2"/>
    <property type="match status" value="1"/>
</dbReference>
<sequence length="243" mass="25527">MGGVAAAAPPTRAGAAEACQDLAMVEQRPRKRASYHHGDLRAALIGAGIDLAREGGPQALVLREVTRVVGVAPNSAYGHFPTLTALKKAVAQRARGDMAVAMKAHLDGVAPAEPADAREAATTYLREVGRAYVQYALTEPGLFRTAMGGDPTGIRVPAAPADTSGDEDDRPRPRAFLERALTRLVEVGCLRPEDTGKAVTASWATVHGLSIMLLDLLPQLTAEEKNMAIDDALAVLVAGLIRP</sequence>
<name>A0A919SK97_9ACTN</name>
<evidence type="ECO:0000313" key="6">
    <source>
        <dbReference type="EMBL" id="GIM73972.1"/>
    </source>
</evidence>
<dbReference type="GO" id="GO:0003677">
    <property type="term" value="F:DNA binding"/>
    <property type="evidence" value="ECO:0007669"/>
    <property type="project" value="UniProtKB-UniRule"/>
</dbReference>
<comment type="caution">
    <text evidence="6">The sequence shown here is derived from an EMBL/GenBank/DDBJ whole genome shotgun (WGS) entry which is preliminary data.</text>
</comment>
<evidence type="ECO:0000256" key="3">
    <source>
        <dbReference type="ARBA" id="ARBA00023163"/>
    </source>
</evidence>
<evidence type="ECO:0000256" key="1">
    <source>
        <dbReference type="ARBA" id="ARBA00023015"/>
    </source>
</evidence>
<evidence type="ECO:0000259" key="5">
    <source>
        <dbReference type="PROSITE" id="PS50977"/>
    </source>
</evidence>
<evidence type="ECO:0000256" key="2">
    <source>
        <dbReference type="ARBA" id="ARBA00023125"/>
    </source>
</evidence>
<feature type="domain" description="HTH tetR-type" evidence="5">
    <location>
        <begin position="38"/>
        <end position="98"/>
    </location>
</feature>
<evidence type="ECO:0000313" key="7">
    <source>
        <dbReference type="Proteomes" id="UP000681340"/>
    </source>
</evidence>
<keyword evidence="3" id="KW-0804">Transcription</keyword>
<dbReference type="SUPFAM" id="SSF46689">
    <property type="entry name" value="Homeodomain-like"/>
    <property type="match status" value="1"/>
</dbReference>
<keyword evidence="1" id="KW-0805">Transcription regulation</keyword>
<organism evidence="6 7">
    <name type="scientific">Actinoplanes auranticolor</name>
    <dbReference type="NCBI Taxonomy" id="47988"/>
    <lineage>
        <taxon>Bacteria</taxon>
        <taxon>Bacillati</taxon>
        <taxon>Actinomycetota</taxon>
        <taxon>Actinomycetes</taxon>
        <taxon>Micromonosporales</taxon>
        <taxon>Micromonosporaceae</taxon>
        <taxon>Actinoplanes</taxon>
    </lineage>
</organism>
<dbReference type="InterPro" id="IPR001647">
    <property type="entry name" value="HTH_TetR"/>
</dbReference>
<accession>A0A919SK97</accession>
<gene>
    <name evidence="6" type="ORF">Aau02nite_58540</name>
</gene>
<dbReference type="AlphaFoldDB" id="A0A919SK97"/>
<dbReference type="PROSITE" id="PS50977">
    <property type="entry name" value="HTH_TETR_2"/>
    <property type="match status" value="1"/>
</dbReference>
<dbReference type="InterPro" id="IPR025996">
    <property type="entry name" value="MT1864/Rv1816-like_C"/>
</dbReference>
<reference evidence="6" key="1">
    <citation type="submission" date="2021-03" db="EMBL/GenBank/DDBJ databases">
        <title>Whole genome shotgun sequence of Actinoplanes auranticolor NBRC 12245.</title>
        <authorList>
            <person name="Komaki H."/>
            <person name="Tamura T."/>
        </authorList>
    </citation>
    <scope>NUCLEOTIDE SEQUENCE</scope>
    <source>
        <strain evidence="6">NBRC 12245</strain>
    </source>
</reference>
<dbReference type="SUPFAM" id="SSF48498">
    <property type="entry name" value="Tetracyclin repressor-like, C-terminal domain"/>
    <property type="match status" value="1"/>
</dbReference>